<protein>
    <submittedName>
        <fullName evidence="2">Uncharacterized protein</fullName>
    </submittedName>
</protein>
<sequence length="228" mass="26435">MHFFVPLLQAANSNWQRHTYEKVGEEEADEITWKDKKASWSSQIRSLLAGTVVAVLTAVCIVAIVWWPSRLISVHEYNTNTDDNILHNCGGTVAKAQELGCKWDLLAASWLPPACIDEELTNDFRDEGPWQYFADKDGKEELFEPELQYRVGPNDRYYTTLKYHRVHCNYQWRKMHRALQRGTRIESGLAKYHHTQHCGFVGLQEADLQDLTTLISVEFMDCYATYED</sequence>
<dbReference type="InterPro" id="IPR053008">
    <property type="entry name" value="Phomopsin_biosynth_assoc"/>
</dbReference>
<comment type="caution">
    <text evidence="2">The sequence shown here is derived from an EMBL/GenBank/DDBJ whole genome shotgun (WGS) entry which is preliminary data.</text>
</comment>
<keyword evidence="1" id="KW-1133">Transmembrane helix</keyword>
<keyword evidence="1" id="KW-0812">Transmembrane</keyword>
<evidence type="ECO:0000313" key="2">
    <source>
        <dbReference type="EMBL" id="KAK0512801.1"/>
    </source>
</evidence>
<keyword evidence="1" id="KW-0472">Membrane</keyword>
<proteinExistence type="predicted"/>
<feature type="transmembrane region" description="Helical" evidence="1">
    <location>
        <begin position="46"/>
        <end position="67"/>
    </location>
</feature>
<evidence type="ECO:0000256" key="1">
    <source>
        <dbReference type="SAM" id="Phobius"/>
    </source>
</evidence>
<evidence type="ECO:0000313" key="3">
    <source>
        <dbReference type="Proteomes" id="UP001166286"/>
    </source>
</evidence>
<reference evidence="2" key="1">
    <citation type="submission" date="2023-03" db="EMBL/GenBank/DDBJ databases">
        <title>Complete genome of Cladonia borealis.</title>
        <authorList>
            <person name="Park H."/>
        </authorList>
    </citation>
    <scope>NUCLEOTIDE SEQUENCE</scope>
    <source>
        <strain evidence="2">ANT050790</strain>
    </source>
</reference>
<accession>A0AA39UAV6</accession>
<dbReference type="PANTHER" id="PTHR35896:SF3">
    <property type="entry name" value="MAJOR FACILITATOR SUPERFAMILY TRANSPORTER"/>
    <property type="match status" value="1"/>
</dbReference>
<organism evidence="2 3">
    <name type="scientific">Cladonia borealis</name>
    <dbReference type="NCBI Taxonomy" id="184061"/>
    <lineage>
        <taxon>Eukaryota</taxon>
        <taxon>Fungi</taxon>
        <taxon>Dikarya</taxon>
        <taxon>Ascomycota</taxon>
        <taxon>Pezizomycotina</taxon>
        <taxon>Lecanoromycetes</taxon>
        <taxon>OSLEUM clade</taxon>
        <taxon>Lecanoromycetidae</taxon>
        <taxon>Lecanorales</taxon>
        <taxon>Lecanorineae</taxon>
        <taxon>Cladoniaceae</taxon>
        <taxon>Cladonia</taxon>
    </lineage>
</organism>
<dbReference type="Proteomes" id="UP001166286">
    <property type="component" value="Unassembled WGS sequence"/>
</dbReference>
<dbReference type="EMBL" id="JAFEKC020000009">
    <property type="protein sequence ID" value="KAK0512801.1"/>
    <property type="molecule type" value="Genomic_DNA"/>
</dbReference>
<dbReference type="PANTHER" id="PTHR35896">
    <property type="entry name" value="IG-LIKE DOMAIN-CONTAINING PROTEIN"/>
    <property type="match status" value="1"/>
</dbReference>
<keyword evidence="3" id="KW-1185">Reference proteome</keyword>
<dbReference type="AlphaFoldDB" id="A0AA39UAV6"/>
<name>A0AA39UAV6_9LECA</name>
<gene>
    <name evidence="2" type="ORF">JMJ35_004818</name>
</gene>